<evidence type="ECO:0000256" key="4">
    <source>
        <dbReference type="ARBA" id="ARBA00015492"/>
    </source>
</evidence>
<feature type="binding site" evidence="14">
    <location>
        <position position="242"/>
    </location>
    <ligand>
        <name>ATP</name>
        <dbReference type="ChEBI" id="CHEBI:30616"/>
    </ligand>
</feature>
<dbReference type="Gene3D" id="3.40.50.11030">
    <property type="entry name" value="Threonylcarbamoyl-AMP synthase, C-terminal domain"/>
    <property type="match status" value="1"/>
</dbReference>
<dbReference type="GO" id="GO:0005524">
    <property type="term" value="F:ATP binding"/>
    <property type="evidence" value="ECO:0007669"/>
    <property type="project" value="UniProtKB-UniRule"/>
</dbReference>
<dbReference type="GO" id="GO:0061710">
    <property type="term" value="F:L-threonylcarbamoyladenylate synthase"/>
    <property type="evidence" value="ECO:0007669"/>
    <property type="project" value="UniProtKB-EC"/>
</dbReference>
<dbReference type="SUPFAM" id="SSF55821">
    <property type="entry name" value="YrdC/RibB"/>
    <property type="match status" value="1"/>
</dbReference>
<feature type="binding site" evidence="14">
    <location>
        <position position="73"/>
    </location>
    <ligand>
        <name>L-threonine</name>
        <dbReference type="ChEBI" id="CHEBI:57926"/>
    </ligand>
</feature>
<dbReference type="Gene3D" id="3.90.870.10">
    <property type="entry name" value="DHBP synthase"/>
    <property type="match status" value="1"/>
</dbReference>
<dbReference type="InterPro" id="IPR038385">
    <property type="entry name" value="Sua5/YwlC_C"/>
</dbReference>
<keyword evidence="5 13" id="KW-0963">Cytoplasm</keyword>
<dbReference type="InterPro" id="IPR006070">
    <property type="entry name" value="Sua5-like_dom"/>
</dbReference>
<feature type="binding site" evidence="14">
    <location>
        <position position="187"/>
    </location>
    <ligand>
        <name>L-threonine</name>
        <dbReference type="ChEBI" id="CHEBI:57926"/>
    </ligand>
</feature>
<dbReference type="AlphaFoldDB" id="A0A326UBR9"/>
<organism evidence="16 17">
    <name type="scientific">Thermosporothrix hazakensis</name>
    <dbReference type="NCBI Taxonomy" id="644383"/>
    <lineage>
        <taxon>Bacteria</taxon>
        <taxon>Bacillati</taxon>
        <taxon>Chloroflexota</taxon>
        <taxon>Ktedonobacteria</taxon>
        <taxon>Ktedonobacterales</taxon>
        <taxon>Thermosporotrichaceae</taxon>
        <taxon>Thermosporothrix</taxon>
    </lineage>
</organism>
<evidence type="ECO:0000313" key="16">
    <source>
        <dbReference type="EMBL" id="PZW36062.1"/>
    </source>
</evidence>
<sequence length="355" mass="38120">MADMYQTEVIPLDPAQPDAAIIERAATILRGEDVVVFPTETVYGLGADVFRPKAVERIFAAKERPYSDPLIAHIIDEQMLVRLTASIPPLVHELARHFWPGPLTLILPAAPEVPRTVTAGLDTVAVRMPSHPIARALIRAMNSPIAAPSANRFMHVSPTTAQHVYQDLAGRVPLILDAGPCAVGVESTILDLCAEVPTILRPGGVSLEALQAVLPDVQVAKKRPTADEGTAMKSPGQMLIHYSPHVPAYLFEGSDEQVRAAMQREAARYSAQGKQVGVLIATEDIVTFQHSGLHSYAAGSLKAPEEVAARLFAGLRTLEDAGVDVILCRNFPEKGLGRAVRDRLLKATGGKIISA</sequence>
<dbReference type="InterPro" id="IPR005145">
    <property type="entry name" value="Sua5_C"/>
</dbReference>
<dbReference type="Pfam" id="PF03481">
    <property type="entry name" value="Sua5_C"/>
    <property type="match status" value="1"/>
</dbReference>
<name>A0A326UBR9_THEHA</name>
<dbReference type="Proteomes" id="UP000248806">
    <property type="component" value="Unassembled WGS sequence"/>
</dbReference>
<dbReference type="GO" id="GO:0003725">
    <property type="term" value="F:double-stranded RNA binding"/>
    <property type="evidence" value="ECO:0007669"/>
    <property type="project" value="UniProtKB-UniRule"/>
</dbReference>
<evidence type="ECO:0000256" key="12">
    <source>
        <dbReference type="ARBA" id="ARBA00048366"/>
    </source>
</evidence>
<keyword evidence="6 13" id="KW-0808">Transferase</keyword>
<dbReference type="Pfam" id="PF01300">
    <property type="entry name" value="Sua5_yciO_yrdC"/>
    <property type="match status" value="1"/>
</dbReference>
<keyword evidence="9 13" id="KW-0547">Nucleotide-binding</keyword>
<dbReference type="RefSeq" id="WP_211325985.1">
    <property type="nucleotide sequence ID" value="NZ_BIFX01000001.1"/>
</dbReference>
<proteinExistence type="inferred from homology"/>
<comment type="catalytic activity">
    <reaction evidence="12 13">
        <text>L-threonine + hydrogencarbonate + ATP = L-threonylcarbamoyladenylate + diphosphate + H2O</text>
        <dbReference type="Rhea" id="RHEA:36407"/>
        <dbReference type="ChEBI" id="CHEBI:15377"/>
        <dbReference type="ChEBI" id="CHEBI:17544"/>
        <dbReference type="ChEBI" id="CHEBI:30616"/>
        <dbReference type="ChEBI" id="CHEBI:33019"/>
        <dbReference type="ChEBI" id="CHEBI:57926"/>
        <dbReference type="ChEBI" id="CHEBI:73682"/>
        <dbReference type="EC" id="2.7.7.87"/>
    </reaction>
</comment>
<feature type="binding site" evidence="14">
    <location>
        <position position="64"/>
    </location>
    <ligand>
        <name>ATP</name>
        <dbReference type="ChEBI" id="CHEBI:30616"/>
    </ligand>
</feature>
<reference evidence="16 17" key="1">
    <citation type="submission" date="2018-06" db="EMBL/GenBank/DDBJ databases">
        <title>Genomic Encyclopedia of Archaeal and Bacterial Type Strains, Phase II (KMG-II): from individual species to whole genera.</title>
        <authorList>
            <person name="Goeker M."/>
        </authorList>
    </citation>
    <scope>NUCLEOTIDE SEQUENCE [LARGE SCALE GENOMIC DNA]</scope>
    <source>
        <strain evidence="16 17">ATCC BAA-1881</strain>
    </source>
</reference>
<evidence type="ECO:0000256" key="3">
    <source>
        <dbReference type="ARBA" id="ARBA00012584"/>
    </source>
</evidence>
<evidence type="ECO:0000256" key="2">
    <source>
        <dbReference type="ARBA" id="ARBA00007663"/>
    </source>
</evidence>
<dbReference type="EC" id="2.7.7.87" evidence="3 13"/>
<keyword evidence="7 13" id="KW-0819">tRNA processing</keyword>
<feature type="binding site" evidence="14">
    <location>
        <position position="41"/>
    </location>
    <ligand>
        <name>L-threonine</name>
        <dbReference type="ChEBI" id="CHEBI:57926"/>
    </ligand>
</feature>
<comment type="subcellular location">
    <subcellularLocation>
        <location evidence="1 13">Cytoplasm</location>
    </subcellularLocation>
</comment>
<evidence type="ECO:0000256" key="5">
    <source>
        <dbReference type="ARBA" id="ARBA00022490"/>
    </source>
</evidence>
<dbReference type="PIRSF" id="PIRSF004930">
    <property type="entry name" value="Tln_factor_SUA5"/>
    <property type="match status" value="1"/>
</dbReference>
<feature type="binding site" evidence="14">
    <location>
        <position position="123"/>
    </location>
    <ligand>
        <name>ATP</name>
        <dbReference type="ChEBI" id="CHEBI:30616"/>
    </ligand>
</feature>
<evidence type="ECO:0000256" key="6">
    <source>
        <dbReference type="ARBA" id="ARBA00022679"/>
    </source>
</evidence>
<evidence type="ECO:0000256" key="11">
    <source>
        <dbReference type="ARBA" id="ARBA00029774"/>
    </source>
</evidence>
<keyword evidence="10 13" id="KW-0067">ATP-binding</keyword>
<comment type="function">
    <text evidence="13">Required for the formation of a threonylcarbamoyl group on adenosine at position 37 (t(6)A37) in tRNAs that read codons beginning with adenine.</text>
</comment>
<dbReference type="InterPro" id="IPR050156">
    <property type="entry name" value="TC-AMP_synthase_SUA5"/>
</dbReference>
<gene>
    <name evidence="16" type="ORF">EI42_00232</name>
</gene>
<comment type="similarity">
    <text evidence="2 13">Belongs to the SUA5 family.</text>
</comment>
<protein>
    <recommendedName>
        <fullName evidence="4 13">Threonylcarbamoyl-AMP synthase</fullName>
        <shortName evidence="13">TC-AMP synthase</shortName>
        <ecNumber evidence="3 13">2.7.7.87</ecNumber>
    </recommendedName>
    <alternativeName>
        <fullName evidence="11 13">L-threonylcarbamoyladenylate synthase</fullName>
    </alternativeName>
</protein>
<dbReference type="GO" id="GO:0000049">
    <property type="term" value="F:tRNA binding"/>
    <property type="evidence" value="ECO:0007669"/>
    <property type="project" value="TreeGrafter"/>
</dbReference>
<evidence type="ECO:0000256" key="13">
    <source>
        <dbReference type="PIRNR" id="PIRNR004930"/>
    </source>
</evidence>
<evidence type="ECO:0000256" key="8">
    <source>
        <dbReference type="ARBA" id="ARBA00022695"/>
    </source>
</evidence>
<keyword evidence="17" id="KW-1185">Reference proteome</keyword>
<dbReference type="FunFam" id="3.90.870.10:FF:000009">
    <property type="entry name" value="Threonylcarbamoyl-AMP synthase, putative"/>
    <property type="match status" value="1"/>
</dbReference>
<evidence type="ECO:0000259" key="15">
    <source>
        <dbReference type="PROSITE" id="PS51163"/>
    </source>
</evidence>
<dbReference type="EMBL" id="QKUF01000001">
    <property type="protein sequence ID" value="PZW36062.1"/>
    <property type="molecule type" value="Genomic_DNA"/>
</dbReference>
<dbReference type="GO" id="GO:0006450">
    <property type="term" value="P:regulation of translational fidelity"/>
    <property type="evidence" value="ECO:0007669"/>
    <property type="project" value="TreeGrafter"/>
</dbReference>
<dbReference type="GO" id="GO:0005737">
    <property type="term" value="C:cytoplasm"/>
    <property type="evidence" value="ECO:0007669"/>
    <property type="project" value="UniProtKB-SubCell"/>
</dbReference>
<dbReference type="InterPro" id="IPR017945">
    <property type="entry name" value="DHBP_synth_RibB-like_a/b_dom"/>
</dbReference>
<feature type="binding site" evidence="14">
    <location>
        <position position="149"/>
    </location>
    <ligand>
        <name>ATP</name>
        <dbReference type="ChEBI" id="CHEBI:30616"/>
    </ligand>
</feature>
<evidence type="ECO:0000256" key="7">
    <source>
        <dbReference type="ARBA" id="ARBA00022694"/>
    </source>
</evidence>
<dbReference type="GO" id="GO:0008033">
    <property type="term" value="P:tRNA processing"/>
    <property type="evidence" value="ECO:0007669"/>
    <property type="project" value="UniProtKB-KW"/>
</dbReference>
<evidence type="ECO:0000256" key="10">
    <source>
        <dbReference type="ARBA" id="ARBA00022840"/>
    </source>
</evidence>
<feature type="binding site" evidence="14">
    <location>
        <position position="127"/>
    </location>
    <ligand>
        <name>L-threonine</name>
        <dbReference type="ChEBI" id="CHEBI:57926"/>
    </ligand>
</feature>
<evidence type="ECO:0000313" key="17">
    <source>
        <dbReference type="Proteomes" id="UP000248806"/>
    </source>
</evidence>
<dbReference type="PANTHER" id="PTHR17490">
    <property type="entry name" value="SUA5"/>
    <property type="match status" value="1"/>
</dbReference>
<comment type="caution">
    <text evidence="16">The sequence shown here is derived from an EMBL/GenBank/DDBJ whole genome shotgun (WGS) entry which is preliminary data.</text>
</comment>
<accession>A0A326UBR9</accession>
<dbReference type="PANTHER" id="PTHR17490:SF16">
    <property type="entry name" value="THREONYLCARBAMOYL-AMP SYNTHASE"/>
    <property type="match status" value="1"/>
</dbReference>
<feature type="binding site" evidence="14">
    <location>
        <position position="157"/>
    </location>
    <ligand>
        <name>ATP</name>
        <dbReference type="ChEBI" id="CHEBI:30616"/>
    </ligand>
</feature>
<evidence type="ECO:0000256" key="1">
    <source>
        <dbReference type="ARBA" id="ARBA00004496"/>
    </source>
</evidence>
<dbReference type="NCBIfam" id="TIGR00057">
    <property type="entry name" value="L-threonylcarbamoyladenylate synthase"/>
    <property type="match status" value="1"/>
</dbReference>
<keyword evidence="8 13" id="KW-0548">Nucleotidyltransferase</keyword>
<evidence type="ECO:0000256" key="9">
    <source>
        <dbReference type="ARBA" id="ARBA00022741"/>
    </source>
</evidence>
<dbReference type="PROSITE" id="PS51163">
    <property type="entry name" value="YRDC"/>
    <property type="match status" value="1"/>
</dbReference>
<evidence type="ECO:0000256" key="14">
    <source>
        <dbReference type="PIRSR" id="PIRSR004930-1"/>
    </source>
</evidence>
<feature type="binding site" evidence="14">
    <location>
        <position position="201"/>
    </location>
    <ligand>
        <name>ATP</name>
        <dbReference type="ChEBI" id="CHEBI:30616"/>
    </ligand>
</feature>
<feature type="binding site" evidence="14">
    <location>
        <position position="147"/>
    </location>
    <ligand>
        <name>L-threonine</name>
        <dbReference type="ChEBI" id="CHEBI:57926"/>
    </ligand>
</feature>
<dbReference type="InterPro" id="IPR010923">
    <property type="entry name" value="T(6)A37_SUA5"/>
</dbReference>
<feature type="domain" description="YrdC-like" evidence="15">
    <location>
        <begin position="19"/>
        <end position="205"/>
    </location>
</feature>